<dbReference type="SUPFAM" id="SSF109854">
    <property type="entry name" value="DinB/YfiT-like putative metalloenzymes"/>
    <property type="match status" value="1"/>
</dbReference>
<proteinExistence type="predicted"/>
<dbReference type="InterPro" id="IPR024344">
    <property type="entry name" value="MDMPI_metal-binding"/>
</dbReference>
<comment type="caution">
    <text evidence="2">The sequence shown here is derived from an EMBL/GenBank/DDBJ whole genome shotgun (WGS) entry which is preliminary data.</text>
</comment>
<evidence type="ECO:0000259" key="1">
    <source>
        <dbReference type="Pfam" id="PF11716"/>
    </source>
</evidence>
<evidence type="ECO:0000313" key="3">
    <source>
        <dbReference type="Proteomes" id="UP001596956"/>
    </source>
</evidence>
<accession>A0ABW3BDX5</accession>
<gene>
    <name evidence="2" type="ORF">ACFQZU_09395</name>
</gene>
<dbReference type="Proteomes" id="UP001596956">
    <property type="component" value="Unassembled WGS sequence"/>
</dbReference>
<feature type="domain" description="Mycothiol-dependent maleylpyruvate isomerase metal-binding" evidence="1">
    <location>
        <begin position="12"/>
        <end position="89"/>
    </location>
</feature>
<sequence length="96" mass="9996">MTMNHDSLCDRLVEQAGLFAAHLEGADLALPVAACPGWTLRNLVRHVAGGHRWAEETVRTRSAEPLPAGLLRDVGDGSLDPVAAGGSDEGAALGAW</sequence>
<evidence type="ECO:0000313" key="2">
    <source>
        <dbReference type="EMBL" id="MFD0801532.1"/>
    </source>
</evidence>
<keyword evidence="3" id="KW-1185">Reference proteome</keyword>
<dbReference type="PANTHER" id="PTHR40758:SF1">
    <property type="entry name" value="CONSERVED PROTEIN"/>
    <property type="match status" value="1"/>
</dbReference>
<name>A0ABW3BDX5_9ACTN</name>
<keyword evidence="2" id="KW-0413">Isomerase</keyword>
<organism evidence="2 3">
    <name type="scientific">Streptomonospora algeriensis</name>
    <dbReference type="NCBI Taxonomy" id="995084"/>
    <lineage>
        <taxon>Bacteria</taxon>
        <taxon>Bacillati</taxon>
        <taxon>Actinomycetota</taxon>
        <taxon>Actinomycetes</taxon>
        <taxon>Streptosporangiales</taxon>
        <taxon>Nocardiopsidaceae</taxon>
        <taxon>Streptomonospora</taxon>
    </lineage>
</organism>
<dbReference type="Pfam" id="PF11716">
    <property type="entry name" value="MDMPI_N"/>
    <property type="match status" value="1"/>
</dbReference>
<dbReference type="PANTHER" id="PTHR40758">
    <property type="entry name" value="CONSERVED PROTEIN"/>
    <property type="match status" value="1"/>
</dbReference>
<feature type="non-terminal residue" evidence="2">
    <location>
        <position position="96"/>
    </location>
</feature>
<protein>
    <submittedName>
        <fullName evidence="2">Maleylpyruvate isomerase N-terminal domain-containing protein</fullName>
    </submittedName>
</protein>
<dbReference type="InterPro" id="IPR034660">
    <property type="entry name" value="DinB/YfiT-like"/>
</dbReference>
<dbReference type="EMBL" id="JBHTHR010000242">
    <property type="protein sequence ID" value="MFD0801532.1"/>
    <property type="molecule type" value="Genomic_DNA"/>
</dbReference>
<reference evidence="3" key="1">
    <citation type="journal article" date="2019" name="Int. J. Syst. Evol. Microbiol.">
        <title>The Global Catalogue of Microorganisms (GCM) 10K type strain sequencing project: providing services to taxonomists for standard genome sequencing and annotation.</title>
        <authorList>
            <consortium name="The Broad Institute Genomics Platform"/>
            <consortium name="The Broad Institute Genome Sequencing Center for Infectious Disease"/>
            <person name="Wu L."/>
            <person name="Ma J."/>
        </authorList>
    </citation>
    <scope>NUCLEOTIDE SEQUENCE [LARGE SCALE GENOMIC DNA]</scope>
    <source>
        <strain evidence="3">CCUG 63369</strain>
    </source>
</reference>
<dbReference type="GO" id="GO:0016853">
    <property type="term" value="F:isomerase activity"/>
    <property type="evidence" value="ECO:0007669"/>
    <property type="project" value="UniProtKB-KW"/>
</dbReference>